<keyword evidence="2" id="KW-1185">Reference proteome</keyword>
<dbReference type="Proteomes" id="UP000011761">
    <property type="component" value="Unassembled WGS sequence"/>
</dbReference>
<dbReference type="EMBL" id="KB445551">
    <property type="protein sequence ID" value="EMC99577.1"/>
    <property type="molecule type" value="Genomic_DNA"/>
</dbReference>
<evidence type="ECO:0000313" key="1">
    <source>
        <dbReference type="EMBL" id="EMC99577.1"/>
    </source>
</evidence>
<dbReference type="RefSeq" id="XP_007673224.1">
    <property type="nucleotide sequence ID" value="XM_007675034.1"/>
</dbReference>
<dbReference type="GeneID" id="19112363"/>
<name>M2LY06_BAUPA</name>
<sequence>MLLFLGAVLSTRQHLRLVHRLNAYRRGCWLSVRVWHLRQLVAERSALTNYNVLQPERVRYVGISQSTVKRSLDHNPTVPVNGRDGKGREEPWLVKNSNRRLHLRELDNSYF</sequence>
<dbReference type="KEGG" id="bcom:BAUCODRAFT_342099"/>
<organism evidence="1 2">
    <name type="scientific">Baudoinia panamericana (strain UAMH 10762)</name>
    <name type="common">Angels' share fungus</name>
    <name type="synonym">Baudoinia compniacensis (strain UAMH 10762)</name>
    <dbReference type="NCBI Taxonomy" id="717646"/>
    <lineage>
        <taxon>Eukaryota</taxon>
        <taxon>Fungi</taxon>
        <taxon>Dikarya</taxon>
        <taxon>Ascomycota</taxon>
        <taxon>Pezizomycotina</taxon>
        <taxon>Dothideomycetes</taxon>
        <taxon>Dothideomycetidae</taxon>
        <taxon>Mycosphaerellales</taxon>
        <taxon>Teratosphaeriaceae</taxon>
        <taxon>Baudoinia</taxon>
    </lineage>
</organism>
<gene>
    <name evidence="1" type="ORF">BAUCODRAFT_342099</name>
</gene>
<evidence type="ECO:0000313" key="2">
    <source>
        <dbReference type="Proteomes" id="UP000011761"/>
    </source>
</evidence>
<dbReference type="AlphaFoldDB" id="M2LY06"/>
<dbReference type="HOGENOM" id="CLU_2157905_0_0_1"/>
<reference evidence="1 2" key="1">
    <citation type="journal article" date="2012" name="PLoS Pathog.">
        <title>Diverse lifestyles and strategies of plant pathogenesis encoded in the genomes of eighteen Dothideomycetes fungi.</title>
        <authorList>
            <person name="Ohm R.A."/>
            <person name="Feau N."/>
            <person name="Henrissat B."/>
            <person name="Schoch C.L."/>
            <person name="Horwitz B.A."/>
            <person name="Barry K.W."/>
            <person name="Condon B.J."/>
            <person name="Copeland A.C."/>
            <person name="Dhillon B."/>
            <person name="Glaser F."/>
            <person name="Hesse C.N."/>
            <person name="Kosti I."/>
            <person name="LaButti K."/>
            <person name="Lindquist E.A."/>
            <person name="Lucas S."/>
            <person name="Salamov A.A."/>
            <person name="Bradshaw R.E."/>
            <person name="Ciuffetti L."/>
            <person name="Hamelin R.C."/>
            <person name="Kema G.H.J."/>
            <person name="Lawrence C."/>
            <person name="Scott J.A."/>
            <person name="Spatafora J.W."/>
            <person name="Turgeon B.G."/>
            <person name="de Wit P.J.G.M."/>
            <person name="Zhong S."/>
            <person name="Goodwin S.B."/>
            <person name="Grigoriev I.V."/>
        </authorList>
    </citation>
    <scope>NUCLEOTIDE SEQUENCE [LARGE SCALE GENOMIC DNA]</scope>
    <source>
        <strain evidence="1 2">UAMH 10762</strain>
    </source>
</reference>
<accession>M2LY06</accession>
<protein>
    <submittedName>
        <fullName evidence="1">Uncharacterized protein</fullName>
    </submittedName>
</protein>
<proteinExistence type="predicted"/>